<sequence>MDRRNLLPIGQFSQASGLSVTALRHYDASGVLVPAFVDPVSGYRYFRRDQVRTAQSIRAMRQLDIPVEEVRRLLGGGSGGEEGLVAALQAHLRAAERRLEVQRSLVHGLLGRLTEGAEMTHHVTVRRGAAERILVRGATLDNSGLDAFLRGAYQEMYEVGGRGPLTFTGPAFVRFHGVCDDENETLVEACLPFWEDGAQPTDLPEGMIVRELPESTLACTEVEGAAAAFPQILGAYDAVANWITEHGFAFAGPARMIHRRWTGTPDAPGNRLEIAWPIDEPTGDWVESRGSDGRSTRHGWQPTAGAVSPQ</sequence>
<name>A0ABZ1LHX7_9ACTN</name>
<dbReference type="EMBL" id="CP108188">
    <property type="protein sequence ID" value="WTR74101.1"/>
    <property type="molecule type" value="Genomic_DNA"/>
</dbReference>
<evidence type="ECO:0000256" key="1">
    <source>
        <dbReference type="ARBA" id="ARBA00023125"/>
    </source>
</evidence>
<protein>
    <submittedName>
        <fullName evidence="4">MerR family transcriptional regulator</fullName>
    </submittedName>
</protein>
<dbReference type="PANTHER" id="PTHR30204">
    <property type="entry name" value="REDOX-CYCLING DRUG-SENSING TRANSCRIPTIONAL ACTIVATOR SOXR"/>
    <property type="match status" value="1"/>
</dbReference>
<reference evidence="4 5" key="1">
    <citation type="submission" date="2022-10" db="EMBL/GenBank/DDBJ databases">
        <title>The complete genomes of actinobacterial strains from the NBC collection.</title>
        <authorList>
            <person name="Joergensen T.S."/>
            <person name="Alvarez Arevalo M."/>
            <person name="Sterndorff E.B."/>
            <person name="Faurdal D."/>
            <person name="Vuksanovic O."/>
            <person name="Mourched A.-S."/>
            <person name="Charusanti P."/>
            <person name="Shaw S."/>
            <person name="Blin K."/>
            <person name="Weber T."/>
        </authorList>
    </citation>
    <scope>NUCLEOTIDE SEQUENCE [LARGE SCALE GENOMIC DNA]</scope>
    <source>
        <strain evidence="4 5">NBC_00123</strain>
    </source>
</reference>
<evidence type="ECO:0000256" key="2">
    <source>
        <dbReference type="SAM" id="MobiDB-lite"/>
    </source>
</evidence>
<dbReference type="PROSITE" id="PS50937">
    <property type="entry name" value="HTH_MERR_2"/>
    <property type="match status" value="1"/>
</dbReference>
<evidence type="ECO:0000313" key="4">
    <source>
        <dbReference type="EMBL" id="WTR74101.1"/>
    </source>
</evidence>
<dbReference type="SUPFAM" id="SSF55136">
    <property type="entry name" value="Probable bacterial effector-binding domain"/>
    <property type="match status" value="1"/>
</dbReference>
<feature type="compositionally biased region" description="Basic and acidic residues" evidence="2">
    <location>
        <begin position="286"/>
        <end position="295"/>
    </location>
</feature>
<keyword evidence="1" id="KW-0238">DNA-binding</keyword>
<proteinExistence type="predicted"/>
<keyword evidence="5" id="KW-1185">Reference proteome</keyword>
<gene>
    <name evidence="4" type="ORF">OG814_34855</name>
</gene>
<dbReference type="PANTHER" id="PTHR30204:SF97">
    <property type="entry name" value="MERR FAMILY REGULATORY PROTEIN"/>
    <property type="match status" value="1"/>
</dbReference>
<dbReference type="InterPro" id="IPR011256">
    <property type="entry name" value="Reg_factor_effector_dom_sf"/>
</dbReference>
<dbReference type="Proteomes" id="UP001622594">
    <property type="component" value="Chromosome"/>
</dbReference>
<dbReference type="PROSITE" id="PS00552">
    <property type="entry name" value="HTH_MERR_1"/>
    <property type="match status" value="1"/>
</dbReference>
<dbReference type="Gene3D" id="1.10.1660.10">
    <property type="match status" value="1"/>
</dbReference>
<dbReference type="Pfam" id="PF13411">
    <property type="entry name" value="MerR_1"/>
    <property type="match status" value="1"/>
</dbReference>
<evidence type="ECO:0000259" key="3">
    <source>
        <dbReference type="PROSITE" id="PS50937"/>
    </source>
</evidence>
<dbReference type="InterPro" id="IPR009061">
    <property type="entry name" value="DNA-bd_dom_put_sf"/>
</dbReference>
<dbReference type="SMART" id="SM00422">
    <property type="entry name" value="HTH_MERR"/>
    <property type="match status" value="1"/>
</dbReference>
<feature type="domain" description="HTH merR-type" evidence="3">
    <location>
        <begin position="6"/>
        <end position="76"/>
    </location>
</feature>
<dbReference type="RefSeq" id="WP_327160596.1">
    <property type="nucleotide sequence ID" value="NZ_CP108188.1"/>
</dbReference>
<dbReference type="InterPro" id="IPR047057">
    <property type="entry name" value="MerR_fam"/>
</dbReference>
<dbReference type="Gene3D" id="3.20.80.10">
    <property type="entry name" value="Regulatory factor, effector binding domain"/>
    <property type="match status" value="1"/>
</dbReference>
<evidence type="ECO:0000313" key="5">
    <source>
        <dbReference type="Proteomes" id="UP001622594"/>
    </source>
</evidence>
<dbReference type="SUPFAM" id="SSF46955">
    <property type="entry name" value="Putative DNA-binding domain"/>
    <property type="match status" value="1"/>
</dbReference>
<feature type="region of interest" description="Disordered" evidence="2">
    <location>
        <begin position="279"/>
        <end position="310"/>
    </location>
</feature>
<accession>A0ABZ1LHX7</accession>
<dbReference type="InterPro" id="IPR000551">
    <property type="entry name" value="MerR-type_HTH_dom"/>
</dbReference>
<organism evidence="4 5">
    <name type="scientific">Streptomyces zaomyceticus</name>
    <dbReference type="NCBI Taxonomy" id="68286"/>
    <lineage>
        <taxon>Bacteria</taxon>
        <taxon>Bacillati</taxon>
        <taxon>Actinomycetota</taxon>
        <taxon>Actinomycetes</taxon>
        <taxon>Kitasatosporales</taxon>
        <taxon>Streptomycetaceae</taxon>
        <taxon>Streptomyces</taxon>
    </lineage>
</organism>